<keyword evidence="3" id="KW-0813">Transport</keyword>
<keyword evidence="9" id="KW-0966">Cell projection</keyword>
<comment type="similarity">
    <text evidence="2">Belongs to the FliH family.</text>
</comment>
<dbReference type="PANTHER" id="PTHR34982">
    <property type="entry name" value="YOP PROTEINS TRANSLOCATION PROTEIN L"/>
    <property type="match status" value="1"/>
</dbReference>
<dbReference type="CDD" id="cd06503">
    <property type="entry name" value="ATP-synt_Fo_b"/>
    <property type="match status" value="1"/>
</dbReference>
<dbReference type="GO" id="GO:0005829">
    <property type="term" value="C:cytosol"/>
    <property type="evidence" value="ECO:0007669"/>
    <property type="project" value="TreeGrafter"/>
</dbReference>
<dbReference type="AlphaFoldDB" id="A0A1M6LCS0"/>
<dbReference type="GO" id="GO:0044781">
    <property type="term" value="P:bacterial-type flagellum organization"/>
    <property type="evidence" value="ECO:0007669"/>
    <property type="project" value="UniProtKB-KW"/>
</dbReference>
<evidence type="ECO:0000256" key="4">
    <source>
        <dbReference type="ARBA" id="ARBA00022795"/>
    </source>
</evidence>
<dbReference type="InterPro" id="IPR018035">
    <property type="entry name" value="Flagellar_FliH/T3SS_HrpE"/>
</dbReference>
<dbReference type="Proteomes" id="UP000184082">
    <property type="component" value="Unassembled WGS sequence"/>
</dbReference>
<gene>
    <name evidence="9" type="ORF">SAMN02745883_00160</name>
</gene>
<keyword evidence="4" id="KW-1005">Bacterial flagellum biogenesis</keyword>
<proteinExistence type="inferred from homology"/>
<keyword evidence="7" id="KW-0175">Coiled coil</keyword>
<dbReference type="InterPro" id="IPR051472">
    <property type="entry name" value="T3SS_Stator/FliH"/>
</dbReference>
<keyword evidence="9" id="KW-0282">Flagellum</keyword>
<evidence type="ECO:0000259" key="8">
    <source>
        <dbReference type="Pfam" id="PF02108"/>
    </source>
</evidence>
<organism evidence="9 10">
    <name type="scientific">Caminicella sporogenes DSM 14501</name>
    <dbReference type="NCBI Taxonomy" id="1121266"/>
    <lineage>
        <taxon>Bacteria</taxon>
        <taxon>Bacillati</taxon>
        <taxon>Bacillota</taxon>
        <taxon>Clostridia</taxon>
        <taxon>Peptostreptococcales</taxon>
        <taxon>Caminicellaceae</taxon>
        <taxon>Caminicella</taxon>
    </lineage>
</organism>
<name>A0A1M6LCS0_9FIRM</name>
<evidence type="ECO:0000256" key="7">
    <source>
        <dbReference type="SAM" id="Coils"/>
    </source>
</evidence>
<evidence type="ECO:0000313" key="10">
    <source>
        <dbReference type="Proteomes" id="UP000184082"/>
    </source>
</evidence>
<reference evidence="9 10" key="1">
    <citation type="submission" date="2016-11" db="EMBL/GenBank/DDBJ databases">
        <authorList>
            <person name="Jaros S."/>
            <person name="Januszkiewicz K."/>
            <person name="Wedrychowicz H."/>
        </authorList>
    </citation>
    <scope>NUCLEOTIDE SEQUENCE [LARGE SCALE GENOMIC DNA]</scope>
    <source>
        <strain evidence="9 10">DSM 14501</strain>
    </source>
</reference>
<sequence>MSRVLKSTQVIIDKSAYKLTSSDFIKHEKKIESISKNEKSEDRNIKDLYKEIEEIKNSKLLEAEKEAERIINDAYEKAKQIIQNAREEGYEKGFEEGVREGFEKGKKRADEIISEALNIKEEVMKFKENFIVDIERDVVDLVIKTIEKILNKKIKEDYDIIYGLIKAGLEKCAFTDSLVLRVSPDDYEFALEVKDKILALSENVTDIIIKQDKSLSKGSCIIDTSSGSVDSSIWTQFNQIKNTFEEILKGE</sequence>
<dbReference type="STRING" id="1121266.SAMN02745883_00160"/>
<evidence type="ECO:0000256" key="6">
    <source>
        <dbReference type="ARBA" id="ARBA00023225"/>
    </source>
</evidence>
<evidence type="ECO:0000256" key="2">
    <source>
        <dbReference type="ARBA" id="ARBA00006602"/>
    </source>
</evidence>
<dbReference type="PANTHER" id="PTHR34982:SF1">
    <property type="entry name" value="FLAGELLAR ASSEMBLY PROTEIN FLIH"/>
    <property type="match status" value="1"/>
</dbReference>
<keyword evidence="9" id="KW-0969">Cilium</keyword>
<feature type="coiled-coil region" evidence="7">
    <location>
        <begin position="38"/>
        <end position="88"/>
    </location>
</feature>
<keyword evidence="5" id="KW-0653">Protein transport</keyword>
<evidence type="ECO:0000256" key="1">
    <source>
        <dbReference type="ARBA" id="ARBA00003041"/>
    </source>
</evidence>
<keyword evidence="10" id="KW-1185">Reference proteome</keyword>
<dbReference type="RefSeq" id="WP_072965482.1">
    <property type="nucleotide sequence ID" value="NZ_FRAJ01000003.1"/>
</dbReference>
<dbReference type="EMBL" id="FRAJ01000003">
    <property type="protein sequence ID" value="SHJ68974.1"/>
    <property type="molecule type" value="Genomic_DNA"/>
</dbReference>
<evidence type="ECO:0000256" key="3">
    <source>
        <dbReference type="ARBA" id="ARBA00022448"/>
    </source>
</evidence>
<comment type="function">
    <text evidence="1">Needed for flagellar regrowth and assembly.</text>
</comment>
<protein>
    <submittedName>
        <fullName evidence="9">Flagellar assembly protein FliH</fullName>
    </submittedName>
</protein>
<keyword evidence="6" id="KW-1006">Bacterial flagellum protein export</keyword>
<accession>A0A1M6LCS0</accession>
<evidence type="ECO:0000313" key="9">
    <source>
        <dbReference type="EMBL" id="SHJ68974.1"/>
    </source>
</evidence>
<feature type="domain" description="Flagellar assembly protein FliH/Type III secretion system HrpE" evidence="8">
    <location>
        <begin position="118"/>
        <end position="240"/>
    </location>
</feature>
<evidence type="ECO:0000256" key="5">
    <source>
        <dbReference type="ARBA" id="ARBA00022927"/>
    </source>
</evidence>
<dbReference type="Pfam" id="PF02108">
    <property type="entry name" value="FliH"/>
    <property type="match status" value="1"/>
</dbReference>
<dbReference type="GO" id="GO:0015031">
    <property type="term" value="P:protein transport"/>
    <property type="evidence" value="ECO:0007669"/>
    <property type="project" value="UniProtKB-KW"/>
</dbReference>